<accession>A0ABT6PIY9</accession>
<evidence type="ECO:0000256" key="1">
    <source>
        <dbReference type="SAM" id="MobiDB-lite"/>
    </source>
</evidence>
<name>A0ABT6PIY9_9PSEU</name>
<gene>
    <name evidence="2" type="ORF">QFW96_04860</name>
</gene>
<keyword evidence="3" id="KW-1185">Reference proteome</keyword>
<protein>
    <submittedName>
        <fullName evidence="2">Uncharacterized protein</fullName>
    </submittedName>
</protein>
<dbReference type="Proteomes" id="UP001237595">
    <property type="component" value="Unassembled WGS sequence"/>
</dbReference>
<reference evidence="2 3" key="1">
    <citation type="submission" date="2023-04" db="EMBL/GenBank/DDBJ databases">
        <title>Draft genome sequence of Saccharopolyspora sp. TS4A08 isolated from sweet potato rhizospheric soil.</title>
        <authorList>
            <person name="Suksaard P."/>
            <person name="Duangmal K."/>
        </authorList>
    </citation>
    <scope>NUCLEOTIDE SEQUENCE [LARGE SCALE GENOMIC DNA]</scope>
    <source>
        <strain evidence="2 3">TS4A08</strain>
    </source>
</reference>
<evidence type="ECO:0000313" key="2">
    <source>
        <dbReference type="EMBL" id="MDI2027924.1"/>
    </source>
</evidence>
<organism evidence="2 3">
    <name type="scientific">Saccharopolyspora ipomoeae</name>
    <dbReference type="NCBI Taxonomy" id="3042027"/>
    <lineage>
        <taxon>Bacteria</taxon>
        <taxon>Bacillati</taxon>
        <taxon>Actinomycetota</taxon>
        <taxon>Actinomycetes</taxon>
        <taxon>Pseudonocardiales</taxon>
        <taxon>Pseudonocardiaceae</taxon>
        <taxon>Saccharopolyspora</taxon>
    </lineage>
</organism>
<dbReference type="EMBL" id="JASAOF010000002">
    <property type="protein sequence ID" value="MDI2027924.1"/>
    <property type="molecule type" value="Genomic_DNA"/>
</dbReference>
<dbReference type="RefSeq" id="WP_281454304.1">
    <property type="nucleotide sequence ID" value="NZ_JASAOF010000002.1"/>
</dbReference>
<feature type="region of interest" description="Disordered" evidence="1">
    <location>
        <begin position="95"/>
        <end position="118"/>
    </location>
</feature>
<comment type="caution">
    <text evidence="2">The sequence shown here is derived from an EMBL/GenBank/DDBJ whole genome shotgun (WGS) entry which is preliminary data.</text>
</comment>
<sequence length="118" mass="13410">MAGKPISRYYNFGVTFRWVQGESRIAVKRGYVCEGHSFFVLKRPPFEITDLPGVDPQHDRHTWLAAIPAHPVEWGNDRYFLRTAHAWASNNVTLIDPNNRTDSAGKNRHGTRPRVPGG</sequence>
<evidence type="ECO:0000313" key="3">
    <source>
        <dbReference type="Proteomes" id="UP001237595"/>
    </source>
</evidence>
<feature type="compositionally biased region" description="Polar residues" evidence="1">
    <location>
        <begin position="95"/>
        <end position="104"/>
    </location>
</feature>
<proteinExistence type="predicted"/>